<name>A0A1H0LUN9_9HYPH</name>
<gene>
    <name evidence="1" type="ORF">SAMN04488061_1473</name>
</gene>
<reference evidence="1 2" key="1">
    <citation type="submission" date="2016-10" db="EMBL/GenBank/DDBJ databases">
        <authorList>
            <person name="Varghese N."/>
            <person name="Submissions S."/>
        </authorList>
    </citation>
    <scope>NUCLEOTIDE SEQUENCE [LARGE SCALE GENOMIC DNA]</scope>
    <source>
        <strain evidence="1 2">CGMCC 1.6497</strain>
    </source>
</reference>
<comment type="caution">
    <text evidence="1">The sequence shown here is derived from an EMBL/GenBank/DDBJ whole genome shotgun (WGS) entry which is preliminary data.</text>
</comment>
<protein>
    <submittedName>
        <fullName evidence="1">Uncharacterized protein</fullName>
    </submittedName>
</protein>
<evidence type="ECO:0000313" key="2">
    <source>
        <dbReference type="Proteomes" id="UP000198795"/>
    </source>
</evidence>
<keyword evidence="2" id="KW-1185">Reference proteome</keyword>
<dbReference type="EMBL" id="FNJC01000002">
    <property type="protein sequence ID" value="SDO71813.1"/>
    <property type="molecule type" value="Genomic_DNA"/>
</dbReference>
<evidence type="ECO:0000313" key="1">
    <source>
        <dbReference type="EMBL" id="SDO71813.1"/>
    </source>
</evidence>
<accession>A0A1H0LUN9</accession>
<proteinExistence type="predicted"/>
<dbReference type="Proteomes" id="UP000198795">
    <property type="component" value="Unassembled WGS sequence"/>
</dbReference>
<sequence length="81" mass="9389">MKCATHADDSYRRFDERDLNLQSNTTWGCNNPQRTFSLARIKANGLHRGLSKDPRNIASPRTVILFEKLISHRTTRIDDVF</sequence>
<organism evidence="1 2">
    <name type="scientific">Filomicrobium insigne</name>
    <dbReference type="NCBI Taxonomy" id="418854"/>
    <lineage>
        <taxon>Bacteria</taxon>
        <taxon>Pseudomonadati</taxon>
        <taxon>Pseudomonadota</taxon>
        <taxon>Alphaproteobacteria</taxon>
        <taxon>Hyphomicrobiales</taxon>
        <taxon>Hyphomicrobiaceae</taxon>
        <taxon>Filomicrobium</taxon>
    </lineage>
</organism>